<keyword evidence="1" id="KW-1185">Reference proteome</keyword>
<organism evidence="1 2">
    <name type="scientific">Camelina sativa</name>
    <name type="common">False flax</name>
    <name type="synonym">Myagrum sativum</name>
    <dbReference type="NCBI Taxonomy" id="90675"/>
    <lineage>
        <taxon>Eukaryota</taxon>
        <taxon>Viridiplantae</taxon>
        <taxon>Streptophyta</taxon>
        <taxon>Embryophyta</taxon>
        <taxon>Tracheophyta</taxon>
        <taxon>Spermatophyta</taxon>
        <taxon>Magnoliopsida</taxon>
        <taxon>eudicotyledons</taxon>
        <taxon>Gunneridae</taxon>
        <taxon>Pentapetalae</taxon>
        <taxon>rosids</taxon>
        <taxon>malvids</taxon>
        <taxon>Brassicales</taxon>
        <taxon>Brassicaceae</taxon>
        <taxon>Camelineae</taxon>
        <taxon>Camelina</taxon>
    </lineage>
</organism>
<evidence type="ECO:0000313" key="1">
    <source>
        <dbReference type="Proteomes" id="UP000694864"/>
    </source>
</evidence>
<reference evidence="1" key="1">
    <citation type="journal article" date="2014" name="Nat. Commun.">
        <title>The emerging biofuel crop Camelina sativa retains a highly undifferentiated hexaploid genome structure.</title>
        <authorList>
            <person name="Kagale S."/>
            <person name="Koh C."/>
            <person name="Nixon J."/>
            <person name="Bollina V."/>
            <person name="Clarke W.E."/>
            <person name="Tuteja R."/>
            <person name="Spillane C."/>
            <person name="Robinson S.J."/>
            <person name="Links M.G."/>
            <person name="Clarke C."/>
            <person name="Higgins E.E."/>
            <person name="Huebert T."/>
            <person name="Sharpe A.G."/>
            <person name="Parkin I.A."/>
        </authorList>
    </citation>
    <scope>NUCLEOTIDE SEQUENCE [LARGE SCALE GENOMIC DNA]</scope>
    <source>
        <strain evidence="1">cv. DH55</strain>
    </source>
</reference>
<gene>
    <name evidence="2" type="primary">LOC104783260</name>
</gene>
<accession>A0ABM1RLD0</accession>
<sequence length="438" mass="48166">MGLTQFANGTGAERSENPKADSVINKYWCSPEVQIIRLNAFYGEKLSQVPFPWLKTFNESPLSTLIHVPLSHLPTSLLEPSADLINIVPLFVLSSFVLWSSDWILTDWVAHSKQGYAQPEDEDPAYTRVAHFFGLAMILRTKPDVLTSILPELRDTPVYQGQDKLPLIVWMMAQASLGDLSAGLYSWVHNLLPLLVDNNNCCSPQSMDLILQFLEIMLSNPEAQAILVTLADRDGKRLIPPSSFEILLRLTFPDSSARVEATERFEVAYPLLKEVALAPESATTGGNAVEQIFTFSLKLAGEGNPALAKEAAAIAIRSLTDNVDCFKLWDILYKDHLEASVSLLRKLVDEWKDYSPKLSSSPGDTLTVNRAINSFRLKNEKAITEGGANCSLYEEADKSCKLLSGRLSRASGRLKITLLVSACTFAGSLAGAALALSY</sequence>
<protein>
    <submittedName>
        <fullName evidence="2">Uncharacterized protein LOC104783260</fullName>
    </submittedName>
</protein>
<proteinExistence type="predicted"/>
<dbReference type="Proteomes" id="UP000694864">
    <property type="component" value="Chromosome 4"/>
</dbReference>
<dbReference type="RefSeq" id="XP_019099818.1">
    <property type="nucleotide sequence ID" value="XM_019244273.1"/>
</dbReference>
<name>A0ABM1RLD0_CAMSA</name>
<dbReference type="PANTHER" id="PTHR13448">
    <property type="entry name" value="TRANSMEMBRANE PROTEIN 214"/>
    <property type="match status" value="1"/>
</dbReference>
<dbReference type="Pfam" id="PF10151">
    <property type="entry name" value="TMEM214"/>
    <property type="match status" value="1"/>
</dbReference>
<dbReference type="InterPro" id="IPR019308">
    <property type="entry name" value="TMEM214"/>
</dbReference>
<dbReference type="GeneID" id="104783260"/>
<reference evidence="2" key="2">
    <citation type="submission" date="2025-08" db="UniProtKB">
        <authorList>
            <consortium name="RefSeq"/>
        </authorList>
    </citation>
    <scope>IDENTIFICATION</scope>
    <source>
        <tissue evidence="2">Leaf</tissue>
    </source>
</reference>
<dbReference type="PANTHER" id="PTHR13448:SF14">
    <property type="entry name" value="F26K24.17 PROTEIN"/>
    <property type="match status" value="1"/>
</dbReference>
<evidence type="ECO:0000313" key="2">
    <source>
        <dbReference type="RefSeq" id="XP_019099818.1"/>
    </source>
</evidence>